<dbReference type="AlphaFoldDB" id="A7EC29"/>
<dbReference type="InParanoid" id="A7EC29"/>
<evidence type="ECO:0000313" key="2">
    <source>
        <dbReference type="Proteomes" id="UP000001312"/>
    </source>
</evidence>
<dbReference type="HOGENOM" id="CLU_2528826_0_0_1"/>
<organism evidence="1 2">
    <name type="scientific">Sclerotinia sclerotiorum (strain ATCC 18683 / 1980 / Ss-1)</name>
    <name type="common">White mold</name>
    <name type="synonym">Whetzelinia sclerotiorum</name>
    <dbReference type="NCBI Taxonomy" id="665079"/>
    <lineage>
        <taxon>Eukaryota</taxon>
        <taxon>Fungi</taxon>
        <taxon>Dikarya</taxon>
        <taxon>Ascomycota</taxon>
        <taxon>Pezizomycotina</taxon>
        <taxon>Leotiomycetes</taxon>
        <taxon>Helotiales</taxon>
        <taxon>Sclerotiniaceae</taxon>
        <taxon>Sclerotinia</taxon>
    </lineage>
</organism>
<reference evidence="2" key="1">
    <citation type="journal article" date="2011" name="PLoS Genet.">
        <title>Genomic analysis of the necrotrophic fungal pathogens Sclerotinia sclerotiorum and Botrytis cinerea.</title>
        <authorList>
            <person name="Amselem J."/>
            <person name="Cuomo C.A."/>
            <person name="van Kan J.A."/>
            <person name="Viaud M."/>
            <person name="Benito E.P."/>
            <person name="Couloux A."/>
            <person name="Coutinho P.M."/>
            <person name="de Vries R.P."/>
            <person name="Dyer P.S."/>
            <person name="Fillinger S."/>
            <person name="Fournier E."/>
            <person name="Gout L."/>
            <person name="Hahn M."/>
            <person name="Kohn L."/>
            <person name="Lapalu N."/>
            <person name="Plummer K.M."/>
            <person name="Pradier J.M."/>
            <person name="Quevillon E."/>
            <person name="Sharon A."/>
            <person name="Simon A."/>
            <person name="ten Have A."/>
            <person name="Tudzynski B."/>
            <person name="Tudzynski P."/>
            <person name="Wincker P."/>
            <person name="Andrew M."/>
            <person name="Anthouard V."/>
            <person name="Beever R.E."/>
            <person name="Beffa R."/>
            <person name="Benoit I."/>
            <person name="Bouzid O."/>
            <person name="Brault B."/>
            <person name="Chen Z."/>
            <person name="Choquer M."/>
            <person name="Collemare J."/>
            <person name="Cotton P."/>
            <person name="Danchin E.G."/>
            <person name="Da Silva C."/>
            <person name="Gautier A."/>
            <person name="Giraud C."/>
            <person name="Giraud T."/>
            <person name="Gonzalez C."/>
            <person name="Grossetete S."/>
            <person name="Guldener U."/>
            <person name="Henrissat B."/>
            <person name="Howlett B.J."/>
            <person name="Kodira C."/>
            <person name="Kretschmer M."/>
            <person name="Lappartient A."/>
            <person name="Leroch M."/>
            <person name="Levis C."/>
            <person name="Mauceli E."/>
            <person name="Neuveglise C."/>
            <person name="Oeser B."/>
            <person name="Pearson M."/>
            <person name="Poulain J."/>
            <person name="Poussereau N."/>
            <person name="Quesneville H."/>
            <person name="Rascle C."/>
            <person name="Schumacher J."/>
            <person name="Segurens B."/>
            <person name="Sexton A."/>
            <person name="Silva E."/>
            <person name="Sirven C."/>
            <person name="Soanes D.M."/>
            <person name="Talbot N.J."/>
            <person name="Templeton M."/>
            <person name="Yandava C."/>
            <person name="Yarden O."/>
            <person name="Zeng Q."/>
            <person name="Rollins J.A."/>
            <person name="Lebrun M.H."/>
            <person name="Dickman M."/>
        </authorList>
    </citation>
    <scope>NUCLEOTIDE SEQUENCE [LARGE SCALE GENOMIC DNA]</scope>
    <source>
        <strain evidence="2">ATCC 18683 / 1980 / Ss-1</strain>
    </source>
</reference>
<dbReference type="EMBL" id="CH476623">
    <property type="protein sequence ID" value="EDO00008.1"/>
    <property type="molecule type" value="Genomic_DNA"/>
</dbReference>
<dbReference type="GeneID" id="5493085"/>
<keyword evidence="2" id="KW-1185">Reference proteome</keyword>
<accession>A7EC29</accession>
<proteinExistence type="predicted"/>
<dbReference type="KEGG" id="ssl:SS1G_02867"/>
<sequence length="84" mass="9440">MGSSNSKHTPSPPSEDETWICAACGNDNKLFHSDRPDVENVRHCSVEHCKTAWRFVENENKWLLTGKTCGDADVEGSYEPLNME</sequence>
<name>A7EC29_SCLS1</name>
<protein>
    <submittedName>
        <fullName evidence="1">Uncharacterized protein</fullName>
    </submittedName>
</protein>
<evidence type="ECO:0000313" key="1">
    <source>
        <dbReference type="EMBL" id="EDO00008.1"/>
    </source>
</evidence>
<gene>
    <name evidence="1" type="ORF">SS1G_02867</name>
</gene>
<dbReference type="Proteomes" id="UP000001312">
    <property type="component" value="Unassembled WGS sequence"/>
</dbReference>
<dbReference type="RefSeq" id="XP_001596645.1">
    <property type="nucleotide sequence ID" value="XM_001596595.1"/>
</dbReference>